<protein>
    <recommendedName>
        <fullName evidence="2">Multiple myeloma tumor-associated protein 2-like N-terminal domain-containing protein</fullName>
    </recommendedName>
</protein>
<feature type="compositionally biased region" description="Basic residues" evidence="1">
    <location>
        <begin position="133"/>
        <end position="142"/>
    </location>
</feature>
<dbReference type="GeneID" id="5969112"/>
<accession>Q0V2Y3</accession>
<reference evidence="4" key="1">
    <citation type="journal article" date="2007" name="Plant Cell">
        <title>Dothideomycete-plant interactions illuminated by genome sequencing and EST analysis of the wheat pathogen Stagonospora nodorum.</title>
        <authorList>
            <person name="Hane J.K."/>
            <person name="Lowe R.G."/>
            <person name="Solomon P.S."/>
            <person name="Tan K.C."/>
            <person name="Schoch C.L."/>
            <person name="Spatafora J.W."/>
            <person name="Crous P.W."/>
            <person name="Kodira C."/>
            <person name="Birren B.W."/>
            <person name="Galagan J.E."/>
            <person name="Torriani S.F."/>
            <person name="McDonald B.A."/>
            <person name="Oliver R.P."/>
        </authorList>
    </citation>
    <scope>NUCLEOTIDE SEQUENCE [LARGE SCALE GENOMIC DNA]</scope>
    <source>
        <strain evidence="4">SN15 / ATCC MYA-4574 / FGSC 10173</strain>
    </source>
</reference>
<dbReference type="PANTHER" id="PTHR14580:SF0">
    <property type="entry name" value="MULTIPLE MYELOMA TUMOR-ASSOCIATED PROTEIN 2"/>
    <property type="match status" value="1"/>
</dbReference>
<name>Q0V2Y3_PHANO</name>
<evidence type="ECO:0000259" key="2">
    <source>
        <dbReference type="Pfam" id="PF10159"/>
    </source>
</evidence>
<evidence type="ECO:0000313" key="3">
    <source>
        <dbReference type="EMBL" id="EAT91280.2"/>
    </source>
</evidence>
<proteinExistence type="predicted"/>
<organism evidence="3 4">
    <name type="scientific">Phaeosphaeria nodorum (strain SN15 / ATCC MYA-4574 / FGSC 10173)</name>
    <name type="common">Glume blotch fungus</name>
    <name type="synonym">Parastagonospora nodorum</name>
    <dbReference type="NCBI Taxonomy" id="321614"/>
    <lineage>
        <taxon>Eukaryota</taxon>
        <taxon>Fungi</taxon>
        <taxon>Dikarya</taxon>
        <taxon>Ascomycota</taxon>
        <taxon>Pezizomycotina</taxon>
        <taxon>Dothideomycetes</taxon>
        <taxon>Pleosporomycetidae</taxon>
        <taxon>Pleosporales</taxon>
        <taxon>Pleosporineae</taxon>
        <taxon>Phaeosphaeriaceae</taxon>
        <taxon>Parastagonospora</taxon>
    </lineage>
</organism>
<gene>
    <name evidence="3" type="ORF">SNOG_01631</name>
</gene>
<dbReference type="InParanoid" id="Q0V2Y3"/>
<dbReference type="RefSeq" id="XP_001792267.1">
    <property type="nucleotide sequence ID" value="XM_001792215.1"/>
</dbReference>
<evidence type="ECO:0000256" key="1">
    <source>
        <dbReference type="SAM" id="MobiDB-lite"/>
    </source>
</evidence>
<dbReference type="eggNOG" id="KOG4520">
    <property type="taxonomic scope" value="Eukaryota"/>
</dbReference>
<dbReference type="HOGENOM" id="CLU_855578_0_0_1"/>
<dbReference type="VEuPathDB" id="FungiDB:JI435_016310"/>
<feature type="domain" description="Multiple myeloma tumor-associated protein 2-like N-terminal" evidence="2">
    <location>
        <begin position="11"/>
        <end position="89"/>
    </location>
</feature>
<sequence length="325" mass="36128">MDLLQTVRKEGSRGGRAEFKWEDVKGDAQRENYLGHSLMAPVGRWQQGRDLNWYAKGDAESKEAEAERIKEEKRKLKEAEEDAMLAAMGLPVPERAKDNANLTPLGQKAHEADVDDAMKAKAKDGEDDERSRRKEKKERSRRHRDDDREPAHGTESAVTDIGNARGHATDVETMIEVTGAGIGRGVANTTDEMIDQSGGESEMQATCDRVHTRGTADQDGEAGRHMSRLRRGGTEHGVFLQLERLPQHTDWTWALHGEHNIRSIITFEATKTISLFETGHTCSYFTVPAHYTSHVSCCSSISCNCSTPVSTSYGFSRRITSNSAI</sequence>
<feature type="region of interest" description="Disordered" evidence="1">
    <location>
        <begin position="105"/>
        <end position="166"/>
    </location>
</feature>
<feature type="region of interest" description="Disordered" evidence="1">
    <location>
        <begin position="57"/>
        <end position="76"/>
    </location>
</feature>
<dbReference type="AlphaFoldDB" id="Q0V2Y3"/>
<dbReference type="Proteomes" id="UP000001055">
    <property type="component" value="Unassembled WGS sequence"/>
</dbReference>
<dbReference type="InterPro" id="IPR019315">
    <property type="entry name" value="MMTA2_N"/>
</dbReference>
<dbReference type="InterPro" id="IPR039207">
    <property type="entry name" value="MMTAG2-like"/>
</dbReference>
<feature type="compositionally biased region" description="Basic and acidic residues" evidence="1">
    <location>
        <begin position="108"/>
        <end position="132"/>
    </location>
</feature>
<feature type="compositionally biased region" description="Basic and acidic residues" evidence="1">
    <location>
        <begin position="143"/>
        <end position="152"/>
    </location>
</feature>
<dbReference type="Pfam" id="PF10159">
    <property type="entry name" value="MMtag"/>
    <property type="match status" value="1"/>
</dbReference>
<dbReference type="EMBL" id="CH445326">
    <property type="protein sequence ID" value="EAT91280.2"/>
    <property type="molecule type" value="Genomic_DNA"/>
</dbReference>
<evidence type="ECO:0000313" key="4">
    <source>
        <dbReference type="Proteomes" id="UP000001055"/>
    </source>
</evidence>
<dbReference type="KEGG" id="pno:SNOG_01631"/>
<dbReference type="PANTHER" id="PTHR14580">
    <property type="entry name" value="MULTIPLE MYELOMA TUMOR-ASSOCIATED PROTEIN 2 FAMILY MEMBER"/>
    <property type="match status" value="1"/>
</dbReference>